<protein>
    <submittedName>
        <fullName evidence="9 11">ABC transporter permease</fullName>
    </submittedName>
</protein>
<dbReference type="Gene3D" id="1.10.3720.10">
    <property type="entry name" value="MetI-like"/>
    <property type="match status" value="1"/>
</dbReference>
<dbReference type="Pfam" id="PF19300">
    <property type="entry name" value="BPD_transp_1_N"/>
    <property type="match status" value="1"/>
</dbReference>
<dbReference type="RefSeq" id="WP_054337179.1">
    <property type="nucleotide sequence ID" value="NZ_AP031447.1"/>
</dbReference>
<dbReference type="PANTHER" id="PTHR43163:SF6">
    <property type="entry name" value="DIPEPTIDE TRANSPORT SYSTEM PERMEASE PROTEIN DPPB-RELATED"/>
    <property type="match status" value="1"/>
</dbReference>
<feature type="transmembrane region" description="Helical" evidence="7">
    <location>
        <begin position="93"/>
        <end position="117"/>
    </location>
</feature>
<reference evidence="10" key="3">
    <citation type="submission" date="2022-12" db="EMBL/GenBank/DDBJ databases">
        <title>Genome of R. gnavus strain RSHDN_123.</title>
        <authorList>
            <person name="Abdugheni R."/>
        </authorList>
    </citation>
    <scope>NUCLEOTIDE SEQUENCE</scope>
    <source>
        <strain evidence="10">RSHDN_123</strain>
    </source>
</reference>
<dbReference type="GO" id="GO:0005886">
    <property type="term" value="C:plasma membrane"/>
    <property type="evidence" value="ECO:0007669"/>
    <property type="project" value="UniProtKB-SubCell"/>
</dbReference>
<dbReference type="PROSITE" id="PS50928">
    <property type="entry name" value="ABC_TM1"/>
    <property type="match status" value="1"/>
</dbReference>
<accession>A0A2N5NHT3</accession>
<evidence type="ECO:0000256" key="6">
    <source>
        <dbReference type="ARBA" id="ARBA00023136"/>
    </source>
</evidence>
<evidence type="ECO:0000313" key="9">
    <source>
        <dbReference type="EMBL" id="MCZ0689314.1"/>
    </source>
</evidence>
<evidence type="ECO:0000256" key="5">
    <source>
        <dbReference type="ARBA" id="ARBA00022989"/>
    </source>
</evidence>
<dbReference type="InterPro" id="IPR035906">
    <property type="entry name" value="MetI-like_sf"/>
</dbReference>
<dbReference type="InterPro" id="IPR045621">
    <property type="entry name" value="BPD_transp_1_N"/>
</dbReference>
<keyword evidence="4 7" id="KW-0812">Transmembrane</keyword>
<feature type="transmembrane region" description="Helical" evidence="7">
    <location>
        <begin position="171"/>
        <end position="195"/>
    </location>
</feature>
<reference evidence="11 12" key="1">
    <citation type="journal article" date="2017" name="Genome Med.">
        <title>A novel Ruminococcus gnavus clade enriched in inflammatory bowel disease patients.</title>
        <authorList>
            <person name="Hall A.B."/>
            <person name="Yassour M."/>
            <person name="Sauk J."/>
            <person name="Garner A."/>
            <person name="Jiang X."/>
            <person name="Arthur T."/>
            <person name="Lagoudas G.K."/>
            <person name="Vatanen T."/>
            <person name="Fornelos N."/>
            <person name="Wilson R."/>
            <person name="Bertha M."/>
            <person name="Cohen M."/>
            <person name="Garber J."/>
            <person name="Khalili H."/>
            <person name="Gevers D."/>
            <person name="Ananthakrishnan A.N."/>
            <person name="Kugathasan S."/>
            <person name="Lander E.S."/>
            <person name="Blainey P."/>
            <person name="Vlamakis H."/>
            <person name="Xavier R.J."/>
            <person name="Huttenhower C."/>
        </authorList>
    </citation>
    <scope>NUCLEOTIDE SEQUENCE [LARGE SCALE GENOMIC DNA]</scope>
    <source>
        <strain evidence="11 12">RJX1118</strain>
    </source>
</reference>
<comment type="similarity">
    <text evidence="7">Belongs to the binding-protein-dependent transport system permease family.</text>
</comment>
<dbReference type="Proteomes" id="UP000234849">
    <property type="component" value="Unassembled WGS sequence"/>
</dbReference>
<dbReference type="AlphaFoldDB" id="A0A2N5NHT3"/>
<evidence type="ECO:0000313" key="12">
    <source>
        <dbReference type="Proteomes" id="UP000234849"/>
    </source>
</evidence>
<dbReference type="GO" id="GO:0055085">
    <property type="term" value="P:transmembrane transport"/>
    <property type="evidence" value="ECO:0007669"/>
    <property type="project" value="InterPro"/>
</dbReference>
<evidence type="ECO:0000313" key="11">
    <source>
        <dbReference type="EMBL" id="PLT54754.1"/>
    </source>
</evidence>
<dbReference type="EMBL" id="JAPRBD010000003">
    <property type="protein sequence ID" value="MCZ0689314.1"/>
    <property type="molecule type" value="Genomic_DNA"/>
</dbReference>
<name>A0A2N5NHT3_MEDGN</name>
<evidence type="ECO:0000256" key="4">
    <source>
        <dbReference type="ARBA" id="ARBA00022692"/>
    </source>
</evidence>
<dbReference type="CDD" id="cd06261">
    <property type="entry name" value="TM_PBP2"/>
    <property type="match status" value="1"/>
</dbReference>
<evidence type="ECO:0000259" key="8">
    <source>
        <dbReference type="PROSITE" id="PS50928"/>
    </source>
</evidence>
<gene>
    <name evidence="11" type="ORF">CDL18_09295</name>
    <name evidence="10" type="ORF">O8D18_08740</name>
    <name evidence="9" type="ORF">OZZ16_05185</name>
</gene>
<reference evidence="9" key="2">
    <citation type="submission" date="2022-11" db="EMBL/GenBank/DDBJ databases">
        <title>Temperate bacteriophages infecting mucin-degrading bacterium Ruminococcus gnavus from the human gut.</title>
        <authorList>
            <person name="Buttimer C."/>
        </authorList>
    </citation>
    <scope>NUCLEOTIDE SEQUENCE</scope>
    <source>
        <strain evidence="9">CCUG 52279</strain>
    </source>
</reference>
<evidence type="ECO:0000256" key="3">
    <source>
        <dbReference type="ARBA" id="ARBA00022475"/>
    </source>
</evidence>
<evidence type="ECO:0000256" key="1">
    <source>
        <dbReference type="ARBA" id="ARBA00004651"/>
    </source>
</evidence>
<organism evidence="11 12">
    <name type="scientific">Mediterraneibacter gnavus</name>
    <name type="common">Ruminococcus gnavus</name>
    <dbReference type="NCBI Taxonomy" id="33038"/>
    <lineage>
        <taxon>Bacteria</taxon>
        <taxon>Bacillati</taxon>
        <taxon>Bacillota</taxon>
        <taxon>Clostridia</taxon>
        <taxon>Lachnospirales</taxon>
        <taxon>Lachnospiraceae</taxon>
        <taxon>Mediterraneibacter</taxon>
    </lineage>
</organism>
<sequence>MAKYIGKRLVTGILSLFVLATVTFFLTRAIPGSPFQGANVSESVLQMMEEEYGLHQPAGVQYVTYMKHLLRGNLGYSYQNPSESVANIIQRSWPVTAVIGVLAILLAMIVGIGIGVWQTFSRHRLLRGGLFTGTLLIGGVPNFVAALLLMLVFGVWLKWLPVSGLDSWKNYILPVCALALYPACSLARLTGTLLAQEKQRDYVLLARTKGLKKRQILFTHILPHIWIPVLNYLGPASAFLLTGSFVVESIFTIPGLGRQFVSSIANRDYTLILGLTIFMGAVVILIQLAVDLLSACIDPRVRRSYVDEE</sequence>
<keyword evidence="3" id="KW-1003">Cell membrane</keyword>
<feature type="transmembrane region" description="Helical" evidence="7">
    <location>
        <begin position="239"/>
        <end position="257"/>
    </location>
</feature>
<proteinExistence type="inferred from homology"/>
<dbReference type="PANTHER" id="PTHR43163">
    <property type="entry name" value="DIPEPTIDE TRANSPORT SYSTEM PERMEASE PROTEIN DPPB-RELATED"/>
    <property type="match status" value="1"/>
</dbReference>
<dbReference type="Proteomes" id="UP001148455">
    <property type="component" value="Unassembled WGS sequence"/>
</dbReference>
<evidence type="ECO:0000256" key="2">
    <source>
        <dbReference type="ARBA" id="ARBA00022448"/>
    </source>
</evidence>
<feature type="domain" description="ABC transmembrane type-1" evidence="8">
    <location>
        <begin position="93"/>
        <end position="294"/>
    </location>
</feature>
<keyword evidence="6 7" id="KW-0472">Membrane</keyword>
<comment type="subcellular location">
    <subcellularLocation>
        <location evidence="1 7">Cell membrane</location>
        <topology evidence="1 7">Multi-pass membrane protein</topology>
    </subcellularLocation>
</comment>
<dbReference type="EMBL" id="JAPZED010000007">
    <property type="protein sequence ID" value="MCZ7694126.1"/>
    <property type="molecule type" value="Genomic_DNA"/>
</dbReference>
<evidence type="ECO:0000256" key="7">
    <source>
        <dbReference type="RuleBase" id="RU363032"/>
    </source>
</evidence>
<comment type="caution">
    <text evidence="11">The sequence shown here is derived from an EMBL/GenBank/DDBJ whole genome shotgun (WGS) entry which is preliminary data.</text>
</comment>
<keyword evidence="2 7" id="KW-0813">Transport</keyword>
<feature type="transmembrane region" description="Helical" evidence="7">
    <location>
        <begin position="269"/>
        <end position="290"/>
    </location>
</feature>
<feature type="transmembrane region" description="Helical" evidence="7">
    <location>
        <begin position="129"/>
        <end position="159"/>
    </location>
</feature>
<keyword evidence="5 7" id="KW-1133">Transmembrane helix</keyword>
<dbReference type="Proteomes" id="UP001076974">
    <property type="component" value="Unassembled WGS sequence"/>
</dbReference>
<dbReference type="InterPro" id="IPR000515">
    <property type="entry name" value="MetI-like"/>
</dbReference>
<dbReference type="Pfam" id="PF00528">
    <property type="entry name" value="BPD_transp_1"/>
    <property type="match status" value="1"/>
</dbReference>
<dbReference type="EMBL" id="NIHM01000011">
    <property type="protein sequence ID" value="PLT54754.1"/>
    <property type="molecule type" value="Genomic_DNA"/>
</dbReference>
<dbReference type="SUPFAM" id="SSF161098">
    <property type="entry name" value="MetI-like"/>
    <property type="match status" value="1"/>
</dbReference>
<evidence type="ECO:0000313" key="10">
    <source>
        <dbReference type="EMBL" id="MCZ7694126.1"/>
    </source>
</evidence>